<sequence length="352" mass="39423">MLPVLINPLAQPIIYTTMITGTLITTLSSHWLLAWAGLEMNMLAFIPILMKKTNPRSTEAAIKYFLTQSTASMILMMAIISHNLLSGYWTTTSHINQFPSLMMTTALAMKLGMAPFHFWVPEVTQGTPLTSGLLLLTWQKLAPISIMYQIHPSINTHILLTLSTLSIAVGSWGGLNQTQLRKILGYSSITHMGWMMMTLTYNPTTTILYLTMYIILTTTMFLTLNLNSSTTTLMLSRTWNKSTHLAALTAPILMSLGGLPPLTGFLPKWIIIQELTMNNNFLIPSIMTIMTLLNLYFYMRLIYTTSLTLFPTSNNTKMTWQLENTKPTPLISPLIIASTLLLPISPLMLTTH</sequence>
<dbReference type="InterPro" id="IPR001750">
    <property type="entry name" value="ND/Mrp_TM"/>
</dbReference>
<evidence type="ECO:0000256" key="1">
    <source>
        <dbReference type="ARBA" id="ARBA00004448"/>
    </source>
</evidence>
<evidence type="ECO:0000256" key="10">
    <source>
        <dbReference type="ARBA" id="ARBA00022982"/>
    </source>
</evidence>
<evidence type="ECO:0000313" key="21">
    <source>
        <dbReference type="EMBL" id="BCD69039.1"/>
    </source>
</evidence>
<accession>A0A6J4CX59</accession>
<keyword evidence="9 18" id="KW-1278">Translocase</keyword>
<keyword evidence="12 18" id="KW-0520">NAD</keyword>
<dbReference type="AlphaFoldDB" id="A0A6J4CX59"/>
<comment type="subcellular location">
    <subcellularLocation>
        <location evidence="1 18">Mitochondrion inner membrane</location>
        <topology evidence="1 18">Multi-pass membrane protein</topology>
    </subcellularLocation>
</comment>
<evidence type="ECO:0000256" key="9">
    <source>
        <dbReference type="ARBA" id="ARBA00022967"/>
    </source>
</evidence>
<keyword evidence="14 18" id="KW-0496">Mitochondrion</keyword>
<comment type="function">
    <text evidence="18">Core subunit of the mitochondrial membrane respiratory chain NADH dehydrogenase (Complex I) which catalyzes electron transfer from NADH through the respiratory chain, using ubiquinone as an electron acceptor. Essential for the catalytic activity and assembly of complex I.</text>
</comment>
<feature type="domain" description="NADH:quinone oxidoreductase/Mrp antiporter transmembrane" evidence="19">
    <location>
        <begin position="28"/>
        <end position="292"/>
    </location>
</feature>
<keyword evidence="7 18" id="KW-0812">Transmembrane</keyword>
<dbReference type="Pfam" id="PF00361">
    <property type="entry name" value="Proton_antipo_M"/>
    <property type="match status" value="1"/>
</dbReference>
<evidence type="ECO:0000256" key="8">
    <source>
        <dbReference type="ARBA" id="ARBA00022792"/>
    </source>
</evidence>
<evidence type="ECO:0000256" key="6">
    <source>
        <dbReference type="ARBA" id="ARBA00022660"/>
    </source>
</evidence>
<organism evidence="21">
    <name type="scientific">Macaca fascicularis aureus</name>
    <dbReference type="NCBI Taxonomy" id="1747270"/>
    <lineage>
        <taxon>Eukaryota</taxon>
        <taxon>Metazoa</taxon>
        <taxon>Chordata</taxon>
        <taxon>Craniata</taxon>
        <taxon>Vertebrata</taxon>
        <taxon>Euteleostomi</taxon>
        <taxon>Mammalia</taxon>
        <taxon>Eutheria</taxon>
        <taxon>Euarchontoglires</taxon>
        <taxon>Primates</taxon>
        <taxon>Haplorrhini</taxon>
        <taxon>Catarrhini</taxon>
        <taxon>Cercopithecidae</taxon>
        <taxon>Cercopithecinae</taxon>
        <taxon>Macaca</taxon>
    </lineage>
</organism>
<dbReference type="GO" id="GO:0008137">
    <property type="term" value="F:NADH dehydrogenase (ubiquinone) activity"/>
    <property type="evidence" value="ECO:0007669"/>
    <property type="project" value="UniProtKB-EC"/>
</dbReference>
<evidence type="ECO:0000256" key="7">
    <source>
        <dbReference type="ARBA" id="ARBA00022692"/>
    </source>
</evidence>
<feature type="transmembrane region" description="Helical" evidence="18">
    <location>
        <begin position="157"/>
        <end position="176"/>
    </location>
</feature>
<keyword evidence="13 18" id="KW-0830">Ubiquinone</keyword>
<dbReference type="InterPro" id="IPR003917">
    <property type="entry name" value="NADH_UbQ_OxRdtase_chain2"/>
</dbReference>
<keyword evidence="5" id="KW-0813">Transport</keyword>
<feature type="transmembrane region" description="Helical" evidence="18">
    <location>
        <begin position="207"/>
        <end position="224"/>
    </location>
</feature>
<evidence type="ECO:0000256" key="18">
    <source>
        <dbReference type="RuleBase" id="RU003403"/>
    </source>
</evidence>
<comment type="subunit">
    <text evidence="16">Core subunit of respiratory chain NADH dehydrogenase (Complex I) which is composed of 45 different subunits. Interacts with TMEM242.</text>
</comment>
<evidence type="ECO:0000259" key="19">
    <source>
        <dbReference type="Pfam" id="PF00361"/>
    </source>
</evidence>
<evidence type="ECO:0000256" key="14">
    <source>
        <dbReference type="ARBA" id="ARBA00023128"/>
    </source>
</evidence>
<evidence type="ECO:0000256" key="2">
    <source>
        <dbReference type="ARBA" id="ARBA00007012"/>
    </source>
</evidence>
<dbReference type="EMBL" id="LC536644">
    <property type="protein sequence ID" value="BCD69039.1"/>
    <property type="molecule type" value="Genomic_DNA"/>
</dbReference>
<evidence type="ECO:0000256" key="13">
    <source>
        <dbReference type="ARBA" id="ARBA00023075"/>
    </source>
</evidence>
<feature type="domain" description="NADH dehydrogenase subunit 2 C-terminal" evidence="20">
    <location>
        <begin position="295"/>
        <end position="349"/>
    </location>
</feature>
<protein>
    <recommendedName>
        <fullName evidence="4 18">NADH-ubiquinone oxidoreductase chain 2</fullName>
        <ecNumber evidence="3 18">7.1.1.2</ecNumber>
    </recommendedName>
</protein>
<name>A0A6J4CX59_MACFA</name>
<feature type="transmembrane region" description="Helical" evidence="18">
    <location>
        <begin position="61"/>
        <end position="80"/>
    </location>
</feature>
<evidence type="ECO:0000256" key="16">
    <source>
        <dbReference type="ARBA" id="ARBA00029481"/>
    </source>
</evidence>
<evidence type="ECO:0000256" key="17">
    <source>
        <dbReference type="ARBA" id="ARBA00049551"/>
    </source>
</evidence>
<dbReference type="PANTHER" id="PTHR46552">
    <property type="entry name" value="NADH-UBIQUINONE OXIDOREDUCTASE CHAIN 2"/>
    <property type="match status" value="1"/>
</dbReference>
<evidence type="ECO:0000256" key="11">
    <source>
        <dbReference type="ARBA" id="ARBA00022989"/>
    </source>
</evidence>
<reference evidence="21" key="1">
    <citation type="submission" date="2020-04" db="EMBL/GenBank/DDBJ databases">
        <title>Phylogeny and admixture of macaque species.</title>
        <authorList>
            <person name="Osada N."/>
        </authorList>
    </citation>
    <scope>NUCLEOTIDE SEQUENCE</scope>
    <source>
        <strain evidence="21">CMA1</strain>
        <tissue evidence="21">Blood</tissue>
    </source>
</reference>
<dbReference type="GO" id="GO:0006120">
    <property type="term" value="P:mitochondrial electron transport, NADH to ubiquinone"/>
    <property type="evidence" value="ECO:0007669"/>
    <property type="project" value="InterPro"/>
</dbReference>
<dbReference type="InterPro" id="IPR010933">
    <property type="entry name" value="NADH_DH_su2_C"/>
</dbReference>
<feature type="transmembrane region" description="Helical" evidence="18">
    <location>
        <begin position="286"/>
        <end position="310"/>
    </location>
</feature>
<dbReference type="PANTHER" id="PTHR46552:SF1">
    <property type="entry name" value="NADH-UBIQUINONE OXIDOREDUCTASE CHAIN 2"/>
    <property type="match status" value="1"/>
</dbReference>
<feature type="transmembrane region" description="Helical" evidence="18">
    <location>
        <begin position="330"/>
        <end position="349"/>
    </location>
</feature>
<feature type="transmembrane region" description="Helical" evidence="18">
    <location>
        <begin position="100"/>
        <end position="120"/>
    </location>
</feature>
<dbReference type="EC" id="7.1.1.2" evidence="3 18"/>
<evidence type="ECO:0000256" key="5">
    <source>
        <dbReference type="ARBA" id="ARBA00022448"/>
    </source>
</evidence>
<evidence type="ECO:0000256" key="12">
    <source>
        <dbReference type="ARBA" id="ARBA00023027"/>
    </source>
</evidence>
<proteinExistence type="inferred from homology"/>
<keyword evidence="15 18" id="KW-0472">Membrane</keyword>
<evidence type="ECO:0000259" key="20">
    <source>
        <dbReference type="Pfam" id="PF06444"/>
    </source>
</evidence>
<dbReference type="PRINTS" id="PR01436">
    <property type="entry name" value="NADHDHGNASE2"/>
</dbReference>
<geneLocation type="mitochondrion" evidence="21"/>
<feature type="transmembrane region" description="Helical" evidence="18">
    <location>
        <begin position="245"/>
        <end position="266"/>
    </location>
</feature>
<evidence type="ECO:0000256" key="15">
    <source>
        <dbReference type="ARBA" id="ARBA00023136"/>
    </source>
</evidence>
<keyword evidence="6 18" id="KW-0679">Respiratory chain</keyword>
<evidence type="ECO:0000256" key="4">
    <source>
        <dbReference type="ARBA" id="ARBA00021008"/>
    </source>
</evidence>
<gene>
    <name evidence="21" type="primary">ND2</name>
</gene>
<dbReference type="InterPro" id="IPR050175">
    <property type="entry name" value="Complex_I_Subunit_2"/>
</dbReference>
<keyword evidence="10 18" id="KW-0249">Electron transport</keyword>
<comment type="catalytic activity">
    <reaction evidence="17 18">
        <text>a ubiquinone + NADH + 5 H(+)(in) = a ubiquinol + NAD(+) + 4 H(+)(out)</text>
        <dbReference type="Rhea" id="RHEA:29091"/>
        <dbReference type="Rhea" id="RHEA-COMP:9565"/>
        <dbReference type="Rhea" id="RHEA-COMP:9566"/>
        <dbReference type="ChEBI" id="CHEBI:15378"/>
        <dbReference type="ChEBI" id="CHEBI:16389"/>
        <dbReference type="ChEBI" id="CHEBI:17976"/>
        <dbReference type="ChEBI" id="CHEBI:57540"/>
        <dbReference type="ChEBI" id="CHEBI:57945"/>
        <dbReference type="EC" id="7.1.1.2"/>
    </reaction>
</comment>
<keyword evidence="11 18" id="KW-1133">Transmembrane helix</keyword>
<comment type="similarity">
    <text evidence="2 18">Belongs to the complex I subunit 2 family.</text>
</comment>
<evidence type="ECO:0000256" key="3">
    <source>
        <dbReference type="ARBA" id="ARBA00012944"/>
    </source>
</evidence>
<dbReference type="GO" id="GO:0005743">
    <property type="term" value="C:mitochondrial inner membrane"/>
    <property type="evidence" value="ECO:0007669"/>
    <property type="project" value="UniProtKB-SubCell"/>
</dbReference>
<dbReference type="Pfam" id="PF06444">
    <property type="entry name" value="NADH_dehy_S2_C"/>
    <property type="match status" value="1"/>
</dbReference>
<keyword evidence="8 18" id="KW-0999">Mitochondrion inner membrane</keyword>